<dbReference type="Gene3D" id="2.30.40.10">
    <property type="entry name" value="Urease, subunit C, domain 1"/>
    <property type="match status" value="1"/>
</dbReference>
<organism evidence="3 4">
    <name type="scientific">Pelobium manganitolerans</name>
    <dbReference type="NCBI Taxonomy" id="1842495"/>
    <lineage>
        <taxon>Bacteria</taxon>
        <taxon>Pseudomonadati</taxon>
        <taxon>Bacteroidota</taxon>
        <taxon>Sphingobacteriia</taxon>
        <taxon>Sphingobacteriales</taxon>
        <taxon>Sphingobacteriaceae</taxon>
        <taxon>Pelobium</taxon>
    </lineage>
</organism>
<accession>A0A419S6U4</accession>
<dbReference type="InterPro" id="IPR050138">
    <property type="entry name" value="DHOase/Allantoinase_Hydrolase"/>
</dbReference>
<dbReference type="Pfam" id="PF12890">
    <property type="entry name" value="DHOase"/>
    <property type="match status" value="1"/>
</dbReference>
<dbReference type="InterPro" id="IPR004722">
    <property type="entry name" value="DHOase"/>
</dbReference>
<protein>
    <submittedName>
        <fullName evidence="3">Dihydroorotase</fullName>
    </submittedName>
</protein>
<dbReference type="GO" id="GO:0006221">
    <property type="term" value="P:pyrimidine nucleotide biosynthetic process"/>
    <property type="evidence" value="ECO:0007669"/>
    <property type="project" value="UniProtKB-KW"/>
</dbReference>
<name>A0A419S6U4_9SPHI</name>
<evidence type="ECO:0000259" key="2">
    <source>
        <dbReference type="Pfam" id="PF12890"/>
    </source>
</evidence>
<dbReference type="NCBIfam" id="TIGR00857">
    <property type="entry name" value="pyrC_multi"/>
    <property type="match status" value="1"/>
</dbReference>
<sequence length="418" mass="45235">MPQKIIIQACKIIDPASPQHLKTVDVLINEGKIEAIGQNLGTDAQLISGEGKFLAPGFFDLNATFGEPGFETKEDFETGSKAAAAGGFTGLALMPHNNPPTDSKSQVEYLINRAKGNLVDIFPYGCISQKREGKDLAEMYDMRQSGAVAFTDGNKAVQDAGLMERALLYAKGFDALVLSYPEDASIAGSAKMNEGAMSTFLGMKGIPNLAEELMIVRDLYLAAYTDSRIHFSTISTAHAVELIRNAKKQGAKVTCDVAAHHLVLTDDAVAGFDSNYKVKPPLRTQADVDALLQGLKDGTIDAIVSQHHPQEIEFKQVEFEIAKFGIIALQTVLPLLLQAGLNEEQIVEKLALNPRKILGLPVPSIAVGKNANLVLFDASSWDYQASINYSKSANSPFLGQQLNGKVWLTCNNNQVFSY</sequence>
<dbReference type="GO" id="GO:0046872">
    <property type="term" value="F:metal ion binding"/>
    <property type="evidence" value="ECO:0007669"/>
    <property type="project" value="InterPro"/>
</dbReference>
<dbReference type="CDD" id="cd01317">
    <property type="entry name" value="DHOase_IIa"/>
    <property type="match status" value="1"/>
</dbReference>
<keyword evidence="1" id="KW-0665">Pyrimidine biosynthesis</keyword>
<proteinExistence type="predicted"/>
<dbReference type="GO" id="GO:0004151">
    <property type="term" value="F:dihydroorotase activity"/>
    <property type="evidence" value="ECO:0007669"/>
    <property type="project" value="InterPro"/>
</dbReference>
<reference evidence="3 4" key="1">
    <citation type="submission" date="2016-07" db="EMBL/GenBank/DDBJ databases">
        <title>Genome of Pelobium manganitolerans.</title>
        <authorList>
            <person name="Wu S."/>
            <person name="Wang G."/>
        </authorList>
    </citation>
    <scope>NUCLEOTIDE SEQUENCE [LARGE SCALE GENOMIC DNA]</scope>
    <source>
        <strain evidence="3 4">YS-25</strain>
    </source>
</reference>
<dbReference type="SUPFAM" id="SSF51338">
    <property type="entry name" value="Composite domain of metallo-dependent hydrolases"/>
    <property type="match status" value="1"/>
</dbReference>
<dbReference type="PANTHER" id="PTHR43668:SF2">
    <property type="entry name" value="ALLANTOINASE"/>
    <property type="match status" value="1"/>
</dbReference>
<dbReference type="Gene3D" id="3.20.20.140">
    <property type="entry name" value="Metal-dependent hydrolases"/>
    <property type="match status" value="1"/>
</dbReference>
<dbReference type="GO" id="GO:0005737">
    <property type="term" value="C:cytoplasm"/>
    <property type="evidence" value="ECO:0007669"/>
    <property type="project" value="TreeGrafter"/>
</dbReference>
<dbReference type="Proteomes" id="UP000283433">
    <property type="component" value="Unassembled WGS sequence"/>
</dbReference>
<dbReference type="InterPro" id="IPR024403">
    <property type="entry name" value="DHOase_cat"/>
</dbReference>
<keyword evidence="4" id="KW-1185">Reference proteome</keyword>
<gene>
    <name evidence="3" type="ORF">BCY91_02470</name>
</gene>
<comment type="caution">
    <text evidence="3">The sequence shown here is derived from an EMBL/GenBank/DDBJ whole genome shotgun (WGS) entry which is preliminary data.</text>
</comment>
<feature type="domain" description="Dihydroorotase catalytic" evidence="2">
    <location>
        <begin position="51"/>
        <end position="236"/>
    </location>
</feature>
<dbReference type="GO" id="GO:0004038">
    <property type="term" value="F:allantoinase activity"/>
    <property type="evidence" value="ECO:0007669"/>
    <property type="project" value="TreeGrafter"/>
</dbReference>
<evidence type="ECO:0000313" key="3">
    <source>
        <dbReference type="EMBL" id="RKD17034.1"/>
    </source>
</evidence>
<dbReference type="InterPro" id="IPR011059">
    <property type="entry name" value="Metal-dep_hydrolase_composite"/>
</dbReference>
<dbReference type="AlphaFoldDB" id="A0A419S6U4"/>
<dbReference type="GO" id="GO:0006145">
    <property type="term" value="P:purine nucleobase catabolic process"/>
    <property type="evidence" value="ECO:0007669"/>
    <property type="project" value="TreeGrafter"/>
</dbReference>
<dbReference type="InterPro" id="IPR032466">
    <property type="entry name" value="Metal_Hydrolase"/>
</dbReference>
<dbReference type="OrthoDB" id="9765462at2"/>
<dbReference type="PANTHER" id="PTHR43668">
    <property type="entry name" value="ALLANTOINASE"/>
    <property type="match status" value="1"/>
</dbReference>
<dbReference type="SUPFAM" id="SSF51556">
    <property type="entry name" value="Metallo-dependent hydrolases"/>
    <property type="match status" value="1"/>
</dbReference>
<dbReference type="EMBL" id="MBTA01000012">
    <property type="protein sequence ID" value="RKD17034.1"/>
    <property type="molecule type" value="Genomic_DNA"/>
</dbReference>
<evidence type="ECO:0000256" key="1">
    <source>
        <dbReference type="ARBA" id="ARBA00022975"/>
    </source>
</evidence>
<dbReference type="RefSeq" id="WP_120181226.1">
    <property type="nucleotide sequence ID" value="NZ_MBTA01000012.1"/>
</dbReference>
<evidence type="ECO:0000313" key="4">
    <source>
        <dbReference type="Proteomes" id="UP000283433"/>
    </source>
</evidence>